<feature type="transmembrane region" description="Helical" evidence="1">
    <location>
        <begin position="29"/>
        <end position="47"/>
    </location>
</feature>
<reference evidence="2 3" key="1">
    <citation type="journal article" date="2014" name="BMC Genomics">
        <title>Comparison of environmental and isolate Sulfobacillus genomes reveals diverse carbon, sulfur, nitrogen, and hydrogen metabolisms.</title>
        <authorList>
            <person name="Justice N.B."/>
            <person name="Norman A."/>
            <person name="Brown C.T."/>
            <person name="Singh A."/>
            <person name="Thomas B.C."/>
            <person name="Banfield J.F."/>
        </authorList>
    </citation>
    <scope>NUCLEOTIDE SEQUENCE [LARGE SCALE GENOMIC DNA]</scope>
    <source>
        <strain evidence="2">AMDSBA4</strain>
    </source>
</reference>
<name>A0A2T2XHD2_9FIRM</name>
<gene>
    <name evidence="2" type="ORF">C7B46_07890</name>
</gene>
<dbReference type="EMBL" id="PXYW01000015">
    <property type="protein sequence ID" value="PSR33903.1"/>
    <property type="molecule type" value="Genomic_DNA"/>
</dbReference>
<organism evidence="2 3">
    <name type="scientific">Sulfobacillus benefaciens</name>
    <dbReference type="NCBI Taxonomy" id="453960"/>
    <lineage>
        <taxon>Bacteria</taxon>
        <taxon>Bacillati</taxon>
        <taxon>Bacillota</taxon>
        <taxon>Clostridia</taxon>
        <taxon>Eubacteriales</taxon>
        <taxon>Clostridiales Family XVII. Incertae Sedis</taxon>
        <taxon>Sulfobacillus</taxon>
    </lineage>
</organism>
<evidence type="ECO:0000313" key="2">
    <source>
        <dbReference type="EMBL" id="PSR33903.1"/>
    </source>
</evidence>
<keyword evidence="1" id="KW-0472">Membrane</keyword>
<proteinExistence type="predicted"/>
<sequence>MLPNYPKSGTNLFGSPLYDHYQWIYSRGLVLRAIVSLFIWWNIIAFPRQSLPHAWLSGLVLCVGDGLAWLACRQRPQSIVLWAMITTGLDLILGMVALTEFSTTIESNAPALLPLIGIELIAYWGW</sequence>
<comment type="caution">
    <text evidence="2">The sequence shown here is derived from an EMBL/GenBank/DDBJ whole genome shotgun (WGS) entry which is preliminary data.</text>
</comment>
<evidence type="ECO:0000313" key="3">
    <source>
        <dbReference type="Proteomes" id="UP000242972"/>
    </source>
</evidence>
<evidence type="ECO:0000256" key="1">
    <source>
        <dbReference type="SAM" id="Phobius"/>
    </source>
</evidence>
<keyword evidence="1" id="KW-0812">Transmembrane</keyword>
<protein>
    <submittedName>
        <fullName evidence="2">Uncharacterized protein</fullName>
    </submittedName>
</protein>
<accession>A0A2T2XHD2</accession>
<feature type="transmembrane region" description="Helical" evidence="1">
    <location>
        <begin position="53"/>
        <end position="72"/>
    </location>
</feature>
<keyword evidence="1" id="KW-1133">Transmembrane helix</keyword>
<dbReference type="AlphaFoldDB" id="A0A2T2XHD2"/>
<dbReference type="Proteomes" id="UP000242972">
    <property type="component" value="Unassembled WGS sequence"/>
</dbReference>
<feature type="transmembrane region" description="Helical" evidence="1">
    <location>
        <begin position="79"/>
        <end position="97"/>
    </location>
</feature>